<comment type="caution">
    <text evidence="1">The sequence shown here is derived from an EMBL/GenBank/DDBJ whole genome shotgun (WGS) entry which is preliminary data.</text>
</comment>
<organism evidence="1 2">
    <name type="scientific">Aerophobetes bacterium</name>
    <dbReference type="NCBI Taxonomy" id="2030807"/>
    <lineage>
        <taxon>Bacteria</taxon>
        <taxon>Candidatus Aerophobota</taxon>
    </lineage>
</organism>
<dbReference type="InterPro" id="IPR036388">
    <property type="entry name" value="WH-like_DNA-bd_sf"/>
</dbReference>
<dbReference type="Proteomes" id="UP000320679">
    <property type="component" value="Unassembled WGS sequence"/>
</dbReference>
<name>A0A523ULQ9_UNCAE</name>
<protein>
    <recommendedName>
        <fullName evidence="3">Transcriptional regulator</fullName>
    </recommendedName>
</protein>
<evidence type="ECO:0008006" key="3">
    <source>
        <dbReference type="Google" id="ProtNLM"/>
    </source>
</evidence>
<evidence type="ECO:0000313" key="2">
    <source>
        <dbReference type="Proteomes" id="UP000320679"/>
    </source>
</evidence>
<dbReference type="SUPFAM" id="SSF46785">
    <property type="entry name" value="Winged helix' DNA-binding domain"/>
    <property type="match status" value="1"/>
</dbReference>
<dbReference type="AlphaFoldDB" id="A0A523ULQ9"/>
<gene>
    <name evidence="1" type="ORF">E3J59_06605</name>
</gene>
<reference evidence="1 2" key="1">
    <citation type="submission" date="2019-03" db="EMBL/GenBank/DDBJ databases">
        <title>Metabolic potential of uncultured bacteria and archaea associated with petroleum seepage in deep-sea sediments.</title>
        <authorList>
            <person name="Dong X."/>
            <person name="Hubert C."/>
        </authorList>
    </citation>
    <scope>NUCLEOTIDE SEQUENCE [LARGE SCALE GENOMIC DNA]</scope>
    <source>
        <strain evidence="1">E29_bin78</strain>
    </source>
</reference>
<dbReference type="Gene3D" id="1.10.10.10">
    <property type="entry name" value="Winged helix-like DNA-binding domain superfamily/Winged helix DNA-binding domain"/>
    <property type="match status" value="1"/>
</dbReference>
<dbReference type="InterPro" id="IPR036390">
    <property type="entry name" value="WH_DNA-bd_sf"/>
</dbReference>
<evidence type="ECO:0000313" key="1">
    <source>
        <dbReference type="EMBL" id="TET43329.1"/>
    </source>
</evidence>
<proteinExistence type="predicted"/>
<dbReference type="EMBL" id="SOJK01000276">
    <property type="protein sequence ID" value="TET43329.1"/>
    <property type="molecule type" value="Genomic_DNA"/>
</dbReference>
<accession>A0A523ULQ9</accession>
<sequence length="95" mass="10828">MMLAKLRQDIERLARHSAILKFVILHGPIGIIRLSQLSGFRQHRVRYSLRVLEQQSLIKPSLKGAVVTAKGKDFIRTLGRKVENLRKDLLDLGNS</sequence>